<protein>
    <submittedName>
        <fullName evidence="2">Nicotinamide riboside kinase</fullName>
    </submittedName>
</protein>
<dbReference type="Proteomes" id="UP000518288">
    <property type="component" value="Unassembled WGS sequence"/>
</dbReference>
<dbReference type="InterPro" id="IPR027417">
    <property type="entry name" value="P-loop_NTPase"/>
</dbReference>
<dbReference type="PANTHER" id="PTHR37512:SF1">
    <property type="entry name" value="NADR_TTD14 AAA DOMAIN-CONTAINING PROTEIN"/>
    <property type="match status" value="1"/>
</dbReference>
<dbReference type="EMBL" id="JACCFH010000001">
    <property type="protein sequence ID" value="NYG31574.1"/>
    <property type="molecule type" value="Genomic_DNA"/>
</dbReference>
<feature type="domain" description="NadR/Ttd14 AAA" evidence="1">
    <location>
        <begin position="6"/>
        <end position="168"/>
    </location>
</feature>
<evidence type="ECO:0000313" key="3">
    <source>
        <dbReference type="Proteomes" id="UP000518288"/>
    </source>
</evidence>
<dbReference type="Pfam" id="PF13521">
    <property type="entry name" value="AAA_28"/>
    <property type="match status" value="1"/>
</dbReference>
<evidence type="ECO:0000259" key="1">
    <source>
        <dbReference type="Pfam" id="PF13521"/>
    </source>
</evidence>
<dbReference type="GO" id="GO:0016301">
    <property type="term" value="F:kinase activity"/>
    <property type="evidence" value="ECO:0007669"/>
    <property type="project" value="UniProtKB-KW"/>
</dbReference>
<name>A0A7Y9UAL8_9BURK</name>
<keyword evidence="3" id="KW-1185">Reference proteome</keyword>
<evidence type="ECO:0000313" key="2">
    <source>
        <dbReference type="EMBL" id="NYG31574.1"/>
    </source>
</evidence>
<dbReference type="RefSeq" id="WP_179632555.1">
    <property type="nucleotide sequence ID" value="NZ_JACCFH010000001.1"/>
</dbReference>
<dbReference type="SUPFAM" id="SSF52540">
    <property type="entry name" value="P-loop containing nucleoside triphosphate hydrolases"/>
    <property type="match status" value="1"/>
</dbReference>
<dbReference type="AlphaFoldDB" id="A0A7Y9UAL8"/>
<dbReference type="PANTHER" id="PTHR37512">
    <property type="entry name" value="TRIFUNCTIONAL NAD BIOSYNTHESIS/REGULATOR PROTEIN NADR"/>
    <property type="match status" value="1"/>
</dbReference>
<accession>A0A7Y9UAL8</accession>
<keyword evidence="2" id="KW-0418">Kinase</keyword>
<dbReference type="CDD" id="cd02019">
    <property type="entry name" value="NK"/>
    <property type="match status" value="1"/>
</dbReference>
<dbReference type="Gene3D" id="3.40.50.300">
    <property type="entry name" value="P-loop containing nucleotide triphosphate hydrolases"/>
    <property type="match status" value="1"/>
</dbReference>
<sequence>MAARIIALVGAESTGKSTLARQLADALRVDGLVVAEIDETLRTFCDARGRTPRQDEQAAIAAEQTRRIAAARDARLLPVDVVVADTTAIMTAVYSELVFGDPTLYPQALADHRQADLTLLMALDLPWIADGLQRDGPQVQQPVDTLLRGALLGAGIGFSVVSGRGPQRLTSARAAWAAAQRQASARSGAPGGWRHHCGRCGDPFCEQHLFSR</sequence>
<dbReference type="InterPro" id="IPR052735">
    <property type="entry name" value="NAD_biosynth-regulator"/>
</dbReference>
<keyword evidence="2" id="KW-0808">Transferase</keyword>
<comment type="caution">
    <text evidence="2">The sequence shown here is derived from an EMBL/GenBank/DDBJ whole genome shotgun (WGS) entry which is preliminary data.</text>
</comment>
<reference evidence="2 3" key="1">
    <citation type="submission" date="2020-07" db="EMBL/GenBank/DDBJ databases">
        <title>Genomic Encyclopedia of Archaeal and Bacterial Type Strains, Phase II (KMG-II): from individual species to whole genera.</title>
        <authorList>
            <person name="Goeker M."/>
        </authorList>
    </citation>
    <scope>NUCLEOTIDE SEQUENCE [LARGE SCALE GENOMIC DNA]</scope>
    <source>
        <strain evidence="2 3">DSM 21226</strain>
    </source>
</reference>
<gene>
    <name evidence="2" type="ORF">BDD16_000560</name>
</gene>
<proteinExistence type="predicted"/>
<dbReference type="InterPro" id="IPR038727">
    <property type="entry name" value="NadR/Ttd14_AAA_dom"/>
</dbReference>
<organism evidence="2 3">
    <name type="scientific">Sphaerotilus montanus</name>
    <dbReference type="NCBI Taxonomy" id="522889"/>
    <lineage>
        <taxon>Bacteria</taxon>
        <taxon>Pseudomonadati</taxon>
        <taxon>Pseudomonadota</taxon>
        <taxon>Betaproteobacteria</taxon>
        <taxon>Burkholderiales</taxon>
        <taxon>Sphaerotilaceae</taxon>
        <taxon>Sphaerotilus</taxon>
    </lineage>
</organism>